<dbReference type="PRINTS" id="PR00757">
    <property type="entry name" value="AMINEOXDASEF"/>
</dbReference>
<feature type="binding site" evidence="4">
    <location>
        <position position="339"/>
    </location>
    <ligand>
        <name>substrate</name>
    </ligand>
</feature>
<evidence type="ECO:0000259" key="5">
    <source>
        <dbReference type="Pfam" id="PF01593"/>
    </source>
</evidence>
<evidence type="ECO:0000256" key="1">
    <source>
        <dbReference type="ARBA" id="ARBA00001974"/>
    </source>
</evidence>
<reference evidence="6 7" key="1">
    <citation type="submission" date="2019-02" db="EMBL/GenBank/DDBJ databases">
        <authorList>
            <consortium name="Pathogen Informatics"/>
        </authorList>
    </citation>
    <scope>NUCLEOTIDE SEQUENCE [LARGE SCALE GENOMIC DNA]</scope>
    <source>
        <strain evidence="6 7">3012STDY6756504</strain>
    </source>
</reference>
<dbReference type="InterPro" id="IPR002937">
    <property type="entry name" value="Amino_oxidase"/>
</dbReference>
<feature type="domain" description="Amine oxidase" evidence="5">
    <location>
        <begin position="14"/>
        <end position="445"/>
    </location>
</feature>
<protein>
    <submittedName>
        <fullName evidence="6">Putrescine oxidase</fullName>
        <ecNumber evidence="6">1.4.3.10</ecNumber>
    </submittedName>
</protein>
<dbReference type="PANTHER" id="PTHR43563:SF1">
    <property type="entry name" value="AMINE OXIDASE [FLAVIN-CONTAINING] B"/>
    <property type="match status" value="1"/>
</dbReference>
<dbReference type="Gene3D" id="3.50.50.60">
    <property type="entry name" value="FAD/NAD(P)-binding domain"/>
    <property type="match status" value="1"/>
</dbReference>
<dbReference type="Proteomes" id="UP000290439">
    <property type="component" value="Chromosome"/>
</dbReference>
<keyword evidence="3 6" id="KW-0560">Oxidoreductase</keyword>
<dbReference type="InterPro" id="IPR001613">
    <property type="entry name" value="Flavin_amine_oxidase"/>
</dbReference>
<dbReference type="Gene3D" id="1.10.405.10">
    <property type="entry name" value="Guanine Nucleotide Dissociation Inhibitor, domain 1"/>
    <property type="match status" value="1"/>
</dbReference>
<dbReference type="Gene3D" id="3.90.660.10">
    <property type="match status" value="1"/>
</dbReference>
<evidence type="ECO:0000313" key="7">
    <source>
        <dbReference type="Proteomes" id="UP000290439"/>
    </source>
</evidence>
<evidence type="ECO:0000256" key="2">
    <source>
        <dbReference type="ARBA" id="ARBA00005995"/>
    </source>
</evidence>
<feature type="binding site" evidence="4">
    <location>
        <begin position="34"/>
        <end position="35"/>
    </location>
    <ligand>
        <name>FAD</name>
        <dbReference type="ChEBI" id="CHEBI:57692"/>
    </ligand>
</feature>
<feature type="binding site" evidence="4">
    <location>
        <position position="234"/>
    </location>
    <ligand>
        <name>FAD</name>
        <dbReference type="ChEBI" id="CHEBI:57692"/>
    </ligand>
</feature>
<dbReference type="EMBL" id="LR215973">
    <property type="protein sequence ID" value="VFB00813.1"/>
    <property type="molecule type" value="Genomic_DNA"/>
</dbReference>
<comment type="cofactor">
    <cofactor evidence="1">
        <name>FAD</name>
        <dbReference type="ChEBI" id="CHEBI:57692"/>
    </cofactor>
</comment>
<proteinExistence type="inferred from homology"/>
<feature type="binding site" evidence="4">
    <location>
        <position position="422"/>
    </location>
    <ligand>
        <name>FAD</name>
        <dbReference type="ChEBI" id="CHEBI:57692"/>
    </ligand>
</feature>
<organism evidence="6 7">
    <name type="scientific">Nocardia cyriacigeorgica</name>
    <dbReference type="NCBI Taxonomy" id="135487"/>
    <lineage>
        <taxon>Bacteria</taxon>
        <taxon>Bacillati</taxon>
        <taxon>Actinomycetota</taxon>
        <taxon>Actinomycetes</taxon>
        <taxon>Mycobacteriales</taxon>
        <taxon>Nocardiaceae</taxon>
        <taxon>Nocardia</taxon>
    </lineage>
</organism>
<gene>
    <name evidence="6" type="primary">puo</name>
    <name evidence="6" type="ORF">NCTC10797_04620</name>
</gene>
<dbReference type="SUPFAM" id="SSF51905">
    <property type="entry name" value="FAD/NAD(P)-binding domain"/>
    <property type="match status" value="1"/>
</dbReference>
<evidence type="ECO:0000256" key="3">
    <source>
        <dbReference type="ARBA" id="ARBA00023002"/>
    </source>
</evidence>
<dbReference type="EC" id="1.4.3.10" evidence="6"/>
<evidence type="ECO:0000256" key="4">
    <source>
        <dbReference type="PIRSR" id="PIRSR601613-1"/>
    </source>
</evidence>
<dbReference type="PANTHER" id="PTHR43563">
    <property type="entry name" value="AMINE OXIDASE"/>
    <property type="match status" value="1"/>
</dbReference>
<comment type="similarity">
    <text evidence="2">Belongs to the flavin monoamine oxidase family.</text>
</comment>
<dbReference type="InterPro" id="IPR036188">
    <property type="entry name" value="FAD/NAD-bd_sf"/>
</dbReference>
<evidence type="ECO:0000313" key="6">
    <source>
        <dbReference type="EMBL" id="VFB00813.1"/>
    </source>
</evidence>
<accession>A0A4U8W4H2</accession>
<sequence>MDRSADVVVIGAGMAGLVAARDLARSRAEVLVLEARDRVGGRLLNAELPGGSPIEVGGQWVGPTQHQVMALIEELGLRTYPTHTAGRHIAELGGSRSEYTGRIPRVNPLTLLDIARTQLRLDRSARRVARTEPWEHELAESLDAQTFDTWLRRHAHTTGGRAFFRLITEAVFATEPADMSALWAHFYIGAAGGLDALINVAEGAQQDRVVGGTHTIAQAMAAELGDRIILDRPVTDVDWDDTGVRVSAEGVTVRAERAVIAVPPPLVARIRFTPGLTGDRDQLVQRMPMGRVIKVNVAYDEPFWRADGWSGQANSDRRAVSTVFDNTPFGDGPGVLVGFLEGRHADAGARLSMADRRALVLEDLAGYFGPRARNPLDYIEKDWTEEEYSRGCYGAFTTPGTLTRFGSALRRPIGPLHWAGTETATRWPGYIDGAVESGHRVADEISNGRPAASLPSA</sequence>
<name>A0A4U8W4H2_9NOCA</name>
<dbReference type="GO" id="GO:0050232">
    <property type="term" value="F:putrescine oxidase activity"/>
    <property type="evidence" value="ECO:0007669"/>
    <property type="project" value="UniProtKB-EC"/>
</dbReference>
<dbReference type="Pfam" id="PF01593">
    <property type="entry name" value="Amino_oxidase"/>
    <property type="match status" value="1"/>
</dbReference>
<dbReference type="AlphaFoldDB" id="A0A4U8W4H2"/>
<dbReference type="RefSeq" id="WP_130918560.1">
    <property type="nucleotide sequence ID" value="NZ_LR215973.1"/>
</dbReference>
<dbReference type="InterPro" id="IPR050703">
    <property type="entry name" value="Flavin_MAO"/>
</dbReference>
<dbReference type="SUPFAM" id="SSF54373">
    <property type="entry name" value="FAD-linked reductases, C-terminal domain"/>
    <property type="match status" value="1"/>
</dbReference>